<reference evidence="2" key="2">
    <citation type="submission" date="2019-07" db="EMBL/GenBank/DDBJ databases">
        <authorList>
            <person name="Yang Y."/>
            <person name="Bocs S."/>
            <person name="Baudouin L."/>
        </authorList>
    </citation>
    <scope>NUCLEOTIDE SEQUENCE</scope>
    <source>
        <tissue evidence="2">Spear leaf of Hainan Tall coconut</tissue>
    </source>
</reference>
<organism evidence="2 3">
    <name type="scientific">Cocos nucifera</name>
    <name type="common">Coconut palm</name>
    <dbReference type="NCBI Taxonomy" id="13894"/>
    <lineage>
        <taxon>Eukaryota</taxon>
        <taxon>Viridiplantae</taxon>
        <taxon>Streptophyta</taxon>
        <taxon>Embryophyta</taxon>
        <taxon>Tracheophyta</taxon>
        <taxon>Spermatophyta</taxon>
        <taxon>Magnoliopsida</taxon>
        <taxon>Liliopsida</taxon>
        <taxon>Arecaceae</taxon>
        <taxon>Arecoideae</taxon>
        <taxon>Cocoseae</taxon>
        <taxon>Attaleinae</taxon>
        <taxon>Cocos</taxon>
    </lineage>
</organism>
<dbReference type="EMBL" id="CM017881">
    <property type="protein sequence ID" value="KAG1362316.1"/>
    <property type="molecule type" value="Genomic_DNA"/>
</dbReference>
<proteinExistence type="predicted"/>
<reference evidence="2" key="1">
    <citation type="journal article" date="2017" name="Gigascience">
        <title>The genome draft of coconut (Cocos nucifera).</title>
        <authorList>
            <person name="Xiao Y."/>
            <person name="Xu P."/>
            <person name="Fan H."/>
            <person name="Baudouin L."/>
            <person name="Xia W."/>
            <person name="Bocs S."/>
            <person name="Xu J."/>
            <person name="Li Q."/>
            <person name="Guo A."/>
            <person name="Zhou L."/>
            <person name="Li J."/>
            <person name="Wu Y."/>
            <person name="Ma Z."/>
            <person name="Armero A."/>
            <person name="Issali A.E."/>
            <person name="Liu N."/>
            <person name="Peng M."/>
            <person name="Yang Y."/>
        </authorList>
    </citation>
    <scope>NUCLEOTIDE SEQUENCE</scope>
    <source>
        <tissue evidence="2">Spear leaf of Hainan Tall coconut</tissue>
    </source>
</reference>
<evidence type="ECO:0000256" key="1">
    <source>
        <dbReference type="SAM" id="MobiDB-lite"/>
    </source>
</evidence>
<evidence type="ECO:0000313" key="3">
    <source>
        <dbReference type="Proteomes" id="UP000797356"/>
    </source>
</evidence>
<feature type="region of interest" description="Disordered" evidence="1">
    <location>
        <begin position="1"/>
        <end position="34"/>
    </location>
</feature>
<evidence type="ECO:0000313" key="2">
    <source>
        <dbReference type="EMBL" id="KAG1362316.1"/>
    </source>
</evidence>
<dbReference type="Proteomes" id="UP000797356">
    <property type="component" value="Chromosome 10"/>
</dbReference>
<feature type="compositionally biased region" description="Basic residues" evidence="1">
    <location>
        <begin position="16"/>
        <end position="29"/>
    </location>
</feature>
<comment type="caution">
    <text evidence="2">The sequence shown here is derived from an EMBL/GenBank/DDBJ whole genome shotgun (WGS) entry which is preliminary data.</text>
</comment>
<keyword evidence="3" id="KW-1185">Reference proteome</keyword>
<name>A0A8K0ILB6_COCNU</name>
<sequence length="92" mass="10838">MCHAPIEEQMGICPPARKRKGGGARLGRRAPKDNDAWSPIQMGLQVASWYQTRWRQRLYFDQSWRHLRMLERGSGDVIPPIRFRSDCTKRRD</sequence>
<dbReference type="AlphaFoldDB" id="A0A8K0ILB6"/>
<protein>
    <submittedName>
        <fullName evidence="2">Uncharacterized protein</fullName>
    </submittedName>
</protein>
<accession>A0A8K0ILB6</accession>
<gene>
    <name evidence="2" type="ORF">COCNU_10G005350</name>
</gene>